<dbReference type="RefSeq" id="WP_136082558.1">
    <property type="nucleotide sequence ID" value="NZ_CAAHFG010000004.1"/>
</dbReference>
<evidence type="ECO:0000313" key="2">
    <source>
        <dbReference type="Proteomes" id="UP000366872"/>
    </source>
</evidence>
<sequence length="382" mass="42261">MRRLLLRQLVGCALFLAGIAWIPYAWHSRLADRWYGGDAELQSKLANGVEFWMREGLDRDDFATGSKLFDGEWLYGTYVMAAIGFGQLAAQQPENKEHYLALMEEAIDEVLSDRVRQFDIEMWKSDPLETLDTKDGHAAYLGYVNLAMGLHRHLNPDSKFADLNDRISAALRRRIETSPTLLLESYPHETYPVDNCAVIASVVLNGRLNNIGFDDLAGRWAGRCRRKYMEPKSGLLFQAVNGKTGAIYDFPRGSGTTLGLFFLSFMDPHLSEDLYQAVKNELAGNVCGFGLVREYARGVHGQNGDIDSGAVIFGYGLSPTGFALGGARIHGDRDYFKHLYATAHAAGAPLQTRERFNFVTGASLGDAILFAMLTAQPGGFAP</sequence>
<protein>
    <recommendedName>
        <fullName evidence="3">Linalool dehydratase/isomerase domain-containing protein</fullName>
    </recommendedName>
</protein>
<proteinExistence type="predicted"/>
<reference evidence="1 2" key="1">
    <citation type="submission" date="2019-04" db="EMBL/GenBank/DDBJ databases">
        <authorList>
            <person name="Van Vliet M D."/>
        </authorList>
    </citation>
    <scope>NUCLEOTIDE SEQUENCE [LARGE SCALE GENOMIC DNA]</scope>
    <source>
        <strain evidence="1 2">F1</strain>
    </source>
</reference>
<evidence type="ECO:0000313" key="1">
    <source>
        <dbReference type="EMBL" id="VGO17057.1"/>
    </source>
</evidence>
<evidence type="ECO:0008006" key="3">
    <source>
        <dbReference type="Google" id="ProtNLM"/>
    </source>
</evidence>
<organism evidence="1 2">
    <name type="scientific">Pontiella desulfatans</name>
    <dbReference type="NCBI Taxonomy" id="2750659"/>
    <lineage>
        <taxon>Bacteria</taxon>
        <taxon>Pseudomonadati</taxon>
        <taxon>Kiritimatiellota</taxon>
        <taxon>Kiritimatiellia</taxon>
        <taxon>Kiritimatiellales</taxon>
        <taxon>Pontiellaceae</taxon>
        <taxon>Pontiella</taxon>
    </lineage>
</organism>
<accession>A0A6C2UBR1</accession>
<name>A0A6C2UBR1_PONDE</name>
<dbReference type="AlphaFoldDB" id="A0A6C2UBR1"/>
<dbReference type="Proteomes" id="UP000366872">
    <property type="component" value="Unassembled WGS sequence"/>
</dbReference>
<dbReference type="EMBL" id="CAAHFG010000004">
    <property type="protein sequence ID" value="VGO17057.1"/>
    <property type="molecule type" value="Genomic_DNA"/>
</dbReference>
<gene>
    <name evidence="1" type="ORF">PDESU_05651</name>
</gene>
<keyword evidence="2" id="KW-1185">Reference proteome</keyword>